<name>A0ABZ1APW6_AROEV</name>
<gene>
    <name evidence="2" type="ORF">U5817_02400</name>
</gene>
<sequence>MKRLALTGICMLATTGLMSSAAMAAGGQDKILEFDTMVGVSRPYTGTANPIRGVNGGGLPWVIGPVEGELTIDGKLEIRVTGLVFADDPAVPIQNQGRNTVPNFRAIVSCQTVNMQTDPPSPQVLNVTTGLFPATEAGNAYIEAQVDLPQPCIAPIIFVTNPNGAWFAATGM</sequence>
<protein>
    <submittedName>
        <fullName evidence="2">Uncharacterized protein</fullName>
    </submittedName>
</protein>
<reference evidence="2 3" key="1">
    <citation type="submission" date="2023-12" db="EMBL/GenBank/DDBJ databases">
        <title>A. evansii MAY27, complete genome.</title>
        <authorList>
            <person name="Wang Y."/>
        </authorList>
    </citation>
    <scope>NUCLEOTIDE SEQUENCE [LARGE SCALE GENOMIC DNA]</scope>
    <source>
        <strain evidence="2 3">MAY27</strain>
    </source>
</reference>
<evidence type="ECO:0000313" key="3">
    <source>
        <dbReference type="Proteomes" id="UP001626593"/>
    </source>
</evidence>
<dbReference type="Proteomes" id="UP001626593">
    <property type="component" value="Chromosome"/>
</dbReference>
<organism evidence="2 3">
    <name type="scientific">Aromatoleum evansii</name>
    <name type="common">Azoarcus evansii</name>
    <dbReference type="NCBI Taxonomy" id="59406"/>
    <lineage>
        <taxon>Bacteria</taxon>
        <taxon>Pseudomonadati</taxon>
        <taxon>Pseudomonadota</taxon>
        <taxon>Betaproteobacteria</taxon>
        <taxon>Rhodocyclales</taxon>
        <taxon>Rhodocyclaceae</taxon>
        <taxon>Aromatoleum</taxon>
    </lineage>
</organism>
<evidence type="ECO:0000256" key="1">
    <source>
        <dbReference type="SAM" id="SignalP"/>
    </source>
</evidence>
<evidence type="ECO:0000313" key="2">
    <source>
        <dbReference type="EMBL" id="WRL46924.1"/>
    </source>
</evidence>
<accession>A0ABZ1APW6</accession>
<feature type="signal peptide" evidence="1">
    <location>
        <begin position="1"/>
        <end position="24"/>
    </location>
</feature>
<keyword evidence="3" id="KW-1185">Reference proteome</keyword>
<dbReference type="RefSeq" id="WP_407279592.1">
    <property type="nucleotide sequence ID" value="NZ_CP141259.1"/>
</dbReference>
<proteinExistence type="predicted"/>
<keyword evidence="1" id="KW-0732">Signal</keyword>
<dbReference type="EMBL" id="CP141259">
    <property type="protein sequence ID" value="WRL46924.1"/>
    <property type="molecule type" value="Genomic_DNA"/>
</dbReference>
<feature type="chain" id="PRO_5045348606" evidence="1">
    <location>
        <begin position="25"/>
        <end position="172"/>
    </location>
</feature>